<evidence type="ECO:0000256" key="7">
    <source>
        <dbReference type="SAM" id="MobiDB-lite"/>
    </source>
</evidence>
<dbReference type="SMART" id="SM00360">
    <property type="entry name" value="RRM"/>
    <property type="match status" value="4"/>
</dbReference>
<dbReference type="InterPro" id="IPR000504">
    <property type="entry name" value="RRM_dom"/>
</dbReference>
<accession>A0A2I1G2H5</accession>
<feature type="compositionally biased region" description="Basic and acidic residues" evidence="7">
    <location>
        <begin position="592"/>
        <end position="601"/>
    </location>
</feature>
<dbReference type="GO" id="GO:0006396">
    <property type="term" value="P:RNA processing"/>
    <property type="evidence" value="ECO:0007669"/>
    <property type="project" value="InterPro"/>
</dbReference>
<dbReference type="InterPro" id="IPR035979">
    <property type="entry name" value="RBD_domain_sf"/>
</dbReference>
<feature type="region of interest" description="Disordered" evidence="7">
    <location>
        <begin position="999"/>
        <end position="1070"/>
    </location>
</feature>
<dbReference type="VEuPathDB" id="FungiDB:RhiirA1_416531"/>
<dbReference type="Gene3D" id="3.30.70.330">
    <property type="match status" value="4"/>
</dbReference>
<evidence type="ECO:0000256" key="6">
    <source>
        <dbReference type="SAM" id="Coils"/>
    </source>
</evidence>
<sequence>MSTASNFSDNESNFSDLDQFENQEESINAISETIAGLLEQLSNNVYQYEVHVQYIQTLRKSALFDELKEAREMMHSIFPLSEEMWHEWIEDESRIASTKEEKQRVIQLYSKAVQDYLSINLWKEYVSYIVQEYKNGLNEMELENESECTITLDQVRKIFDEANRETCYYITESHQIWDAYKDFEVEILEASPRDEHQNIRVKKMYESRLKIPHATVDKTFSDYSSFITKYDNFNYENVMIETNKYVSETKGKYYERDQYENALTASNNPLDKFMDYIDFEKKQKKPVVNAIRTLYERAIANYYFDNTLWENYMLFLLEKYLIDKKVSISILIKTAERSVRNCPWSGDLWGHYIRILEKNFSSPEEIVNIYNRALSIGMLKNNIDDLIKVIISNVDYERRKILAYKGPISQENGSSLVNLLEEGIKLVKETFQIDDPYYRLEKYLIEIETLIKNLSKARQIWNELCKNHRNESEFWIRYADWEKAVGNLDDVRKVYKRASQQNTDWPERIFDAWEHFEHQYGTVDNFELAVIFIKKQMTIVAQRRERAALEEAKNAQSEGLSQVVPAMQVAEDNKSLEAIDSISSEQYSEQYSDTKKRKPEDEQQMEELPVAKRNKAQQFEKPKRDREFATIIVSNLPFDVKEGELKTIFHECGKIKEIRFLVDTVNAQKTAYIEFNEKESVPAALTKDKKRIGDQEICVYRISERILYVTNFPPSIDIEELFKKYGEILSVRKPSTKHKTNRVFCYVEFKERNSAQAALEMNGRELEPGKKIVVMISNPLLKKERSAPIQTEVYVRNLPSNVEQNELKSLFQTYGPVTFVRIPMTNDNKCKGFAFVEFENKAHAKASLALNSTEFKGCVLNVTLSEINRNQIQKEVKINEREKNKISKRRQEGFKESEKRSKTVAFTKLPKDSTEESIRNMLSQKFKDEAISKITMSHDRCAYVEFEHIEDAGKAALHFNKYKLENTIISAVIRSDLPSTLAELAVQRDDKPAKMTMVPRRLIAPSSKLGTKRGPGKIGIGSSSKKGQLVKPTKDSNSFTENQDDETKDENNSKKSNDYFRNIFYNSSNS</sequence>
<evidence type="ECO:0000256" key="5">
    <source>
        <dbReference type="PROSITE-ProRule" id="PRU00176"/>
    </source>
</evidence>
<dbReference type="AlphaFoldDB" id="A0A2I1G2H5"/>
<evidence type="ECO:0000313" key="9">
    <source>
        <dbReference type="EMBL" id="PKY40838.1"/>
    </source>
</evidence>
<dbReference type="GO" id="GO:0005634">
    <property type="term" value="C:nucleus"/>
    <property type="evidence" value="ECO:0007669"/>
    <property type="project" value="UniProtKB-SubCell"/>
</dbReference>
<evidence type="ECO:0000259" key="8">
    <source>
        <dbReference type="PROSITE" id="PS50102"/>
    </source>
</evidence>
<dbReference type="SUPFAM" id="SSF54928">
    <property type="entry name" value="RNA-binding domain, RBD"/>
    <property type="match status" value="3"/>
</dbReference>
<dbReference type="Gene3D" id="1.25.40.10">
    <property type="entry name" value="Tetratricopeptide repeat domain"/>
    <property type="match status" value="2"/>
</dbReference>
<reference evidence="9 10" key="1">
    <citation type="submission" date="2015-10" db="EMBL/GenBank/DDBJ databases">
        <title>Genome analyses suggest a sexual origin of heterokaryosis in a supposedly ancient asexual fungus.</title>
        <authorList>
            <person name="Ropars J."/>
            <person name="Sedzielewska K."/>
            <person name="Noel J."/>
            <person name="Charron P."/>
            <person name="Farinelli L."/>
            <person name="Marton T."/>
            <person name="Kruger M."/>
            <person name="Pelin A."/>
            <person name="Brachmann A."/>
            <person name="Corradi N."/>
        </authorList>
    </citation>
    <scope>NUCLEOTIDE SEQUENCE [LARGE SCALE GENOMIC DNA]</scope>
    <source>
        <strain evidence="9 10">A4</strain>
    </source>
</reference>
<keyword evidence="4" id="KW-0539">Nucleus</keyword>
<protein>
    <recommendedName>
        <fullName evidence="8">RRM domain-containing protein</fullName>
    </recommendedName>
</protein>
<dbReference type="InterPro" id="IPR003107">
    <property type="entry name" value="HAT"/>
</dbReference>
<dbReference type="GO" id="GO:0003723">
    <property type="term" value="F:RNA binding"/>
    <property type="evidence" value="ECO:0007669"/>
    <property type="project" value="UniProtKB-UniRule"/>
</dbReference>
<organism evidence="9 10">
    <name type="scientific">Rhizophagus irregularis</name>
    <dbReference type="NCBI Taxonomy" id="588596"/>
    <lineage>
        <taxon>Eukaryota</taxon>
        <taxon>Fungi</taxon>
        <taxon>Fungi incertae sedis</taxon>
        <taxon>Mucoromycota</taxon>
        <taxon>Glomeromycotina</taxon>
        <taxon>Glomeromycetes</taxon>
        <taxon>Glomerales</taxon>
        <taxon>Glomeraceae</taxon>
        <taxon>Rhizophagus</taxon>
    </lineage>
</organism>
<dbReference type="InterPro" id="IPR011990">
    <property type="entry name" value="TPR-like_helical_dom_sf"/>
</dbReference>
<keyword evidence="3 5" id="KW-0694">RNA-binding</keyword>
<dbReference type="InterPro" id="IPR008847">
    <property type="entry name" value="Suf"/>
</dbReference>
<comment type="subcellular location">
    <subcellularLocation>
        <location evidence="1">Nucleus</location>
    </subcellularLocation>
</comment>
<feature type="domain" description="RRM" evidence="8">
    <location>
        <begin position="629"/>
        <end position="714"/>
    </location>
</feature>
<evidence type="ECO:0000313" key="10">
    <source>
        <dbReference type="Proteomes" id="UP000234323"/>
    </source>
</evidence>
<keyword evidence="6" id="KW-0175">Coiled coil</keyword>
<dbReference type="Pfam" id="PF00076">
    <property type="entry name" value="RRM_1"/>
    <property type="match status" value="3"/>
</dbReference>
<evidence type="ECO:0000256" key="2">
    <source>
        <dbReference type="ARBA" id="ARBA00022737"/>
    </source>
</evidence>
<dbReference type="PANTHER" id="PTHR23236">
    <property type="entry name" value="EUKARYOTIC TRANSLATION INITIATION FACTOR 4B/4H"/>
    <property type="match status" value="1"/>
</dbReference>
<feature type="compositionally biased region" description="Basic and acidic residues" evidence="7">
    <location>
        <begin position="1049"/>
        <end position="1058"/>
    </location>
</feature>
<dbReference type="InterPro" id="IPR012677">
    <property type="entry name" value="Nucleotide-bd_a/b_plait_sf"/>
</dbReference>
<dbReference type="CDD" id="cd00590">
    <property type="entry name" value="RRM_SF"/>
    <property type="match status" value="1"/>
</dbReference>
<feature type="region of interest" description="Disordered" evidence="7">
    <location>
        <begin position="585"/>
        <end position="622"/>
    </location>
</feature>
<dbReference type="Proteomes" id="UP000234323">
    <property type="component" value="Unassembled WGS sequence"/>
</dbReference>
<comment type="caution">
    <text evidence="9">The sequence shown here is derived from an EMBL/GenBank/DDBJ whole genome shotgun (WGS) entry which is preliminary data.</text>
</comment>
<dbReference type="Pfam" id="PF16842">
    <property type="entry name" value="RRM_occluded"/>
    <property type="match status" value="1"/>
</dbReference>
<feature type="coiled-coil region" evidence="6">
    <location>
        <begin position="440"/>
        <end position="471"/>
    </location>
</feature>
<dbReference type="InterPro" id="IPR031766">
    <property type="entry name" value="RRM_occluded"/>
</dbReference>
<dbReference type="SMART" id="SM00386">
    <property type="entry name" value="HAT"/>
    <property type="match status" value="9"/>
</dbReference>
<evidence type="ECO:0000256" key="4">
    <source>
        <dbReference type="ARBA" id="ARBA00023242"/>
    </source>
</evidence>
<keyword evidence="2" id="KW-0677">Repeat</keyword>
<dbReference type="Pfam" id="PF05843">
    <property type="entry name" value="Suf"/>
    <property type="match status" value="1"/>
</dbReference>
<dbReference type="PROSITE" id="PS50102">
    <property type="entry name" value="RRM"/>
    <property type="match status" value="3"/>
</dbReference>
<evidence type="ECO:0000256" key="1">
    <source>
        <dbReference type="ARBA" id="ARBA00004123"/>
    </source>
</evidence>
<evidence type="ECO:0000256" key="3">
    <source>
        <dbReference type="ARBA" id="ARBA00022884"/>
    </source>
</evidence>
<dbReference type="SUPFAM" id="SSF48452">
    <property type="entry name" value="TPR-like"/>
    <property type="match status" value="1"/>
</dbReference>
<name>A0A2I1G2H5_9GLOM</name>
<feature type="domain" description="RRM" evidence="8">
    <location>
        <begin position="791"/>
        <end position="867"/>
    </location>
</feature>
<dbReference type="EMBL" id="LLXI01000118">
    <property type="protein sequence ID" value="PKY40838.1"/>
    <property type="molecule type" value="Genomic_DNA"/>
</dbReference>
<proteinExistence type="predicted"/>
<dbReference type="VEuPathDB" id="FungiDB:FUN_024417"/>
<keyword evidence="10" id="KW-1185">Reference proteome</keyword>
<gene>
    <name evidence="9" type="ORF">RhiirA4_454287</name>
</gene>
<dbReference type="PANTHER" id="PTHR23236:SF119">
    <property type="entry name" value="NUCLEAR RNA-BINDING PROTEIN SART-3"/>
    <property type="match status" value="1"/>
</dbReference>
<feature type="domain" description="RRM" evidence="8">
    <location>
        <begin position="705"/>
        <end position="779"/>
    </location>
</feature>